<evidence type="ECO:0000259" key="2">
    <source>
        <dbReference type="SMART" id="SM00014"/>
    </source>
</evidence>
<dbReference type="GO" id="GO:0030288">
    <property type="term" value="C:outer membrane-bounded periplasmic space"/>
    <property type="evidence" value="ECO:0007669"/>
    <property type="project" value="InterPro"/>
</dbReference>
<dbReference type="SUPFAM" id="SSF48317">
    <property type="entry name" value="Acid phosphatase/Vanadium-dependent haloperoxidase"/>
    <property type="match status" value="1"/>
</dbReference>
<evidence type="ECO:0000313" key="3">
    <source>
        <dbReference type="EMBL" id="QKE90776.1"/>
    </source>
</evidence>
<dbReference type="Pfam" id="PF01569">
    <property type="entry name" value="PAP2"/>
    <property type="match status" value="1"/>
</dbReference>
<sequence>MKTMNFAVPAMMGLMLGSWTASPAFAQPADVRQGGMAAPTPGVAARRERLPPGTYMSGALLPDTSLLLPPPPLPGSPEQASDQAVFRQSRAYKDTPRWRLAQNDALLSTPALLADFSCALGFAIDPARAPALVSLLEHAGADMGPEIDRTKNLWQRHRPHIGNDEPICVARHGSLDQSPAYPSGHTTLEFGTSLILAELVPDRAAELVRRGRTLSESRIVCGVHWLSDVQAGFLEASSLVAALHGSAAFRTDMDKARAELATLQRPSPKAPDAAMCQLEADAASHSPLFREQPAGP</sequence>
<keyword evidence="4" id="KW-1185">Reference proteome</keyword>
<dbReference type="SMART" id="SM00014">
    <property type="entry name" value="acidPPc"/>
    <property type="match status" value="1"/>
</dbReference>
<feature type="signal peptide" evidence="1">
    <location>
        <begin position="1"/>
        <end position="26"/>
    </location>
</feature>
<dbReference type="InterPro" id="IPR036938">
    <property type="entry name" value="PAP2/HPO_sf"/>
</dbReference>
<reference evidence="3 4" key="1">
    <citation type="journal article" date="2014" name="World J. Microbiol. Biotechnol.">
        <title>Biodiversity and physiological characteristics of Antarctic and Arctic lichens-associated bacteria.</title>
        <authorList>
            <person name="Lee Y.M."/>
            <person name="Kim E.H."/>
            <person name="Lee H.K."/>
            <person name="Hong S.G."/>
        </authorList>
    </citation>
    <scope>NUCLEOTIDE SEQUENCE [LARGE SCALE GENOMIC DNA]</scope>
    <source>
        <strain evidence="3 4">PAMC 26569</strain>
    </source>
</reference>
<accession>A0A6M8HR58</accession>
<dbReference type="PRINTS" id="PR00483">
    <property type="entry name" value="BACPHPHTASE"/>
</dbReference>
<gene>
    <name evidence="3" type="ORF">HN018_12625</name>
</gene>
<dbReference type="Gene3D" id="1.20.144.10">
    <property type="entry name" value="Phosphatidic acid phosphatase type 2/haloperoxidase"/>
    <property type="match status" value="1"/>
</dbReference>
<protein>
    <submittedName>
        <fullName evidence="3">Phosphatase PAP2 family protein</fullName>
    </submittedName>
</protein>
<feature type="domain" description="Phosphatidic acid phosphatase type 2/haloperoxidase" evidence="2">
    <location>
        <begin position="134"/>
        <end position="244"/>
    </location>
</feature>
<dbReference type="InterPro" id="IPR001011">
    <property type="entry name" value="Acid_Pase_classA_bac"/>
</dbReference>
<dbReference type="KEGG" id="lck:HN018_12625"/>
<dbReference type="Proteomes" id="UP000500767">
    <property type="component" value="Chromosome"/>
</dbReference>
<dbReference type="EMBL" id="CP053708">
    <property type="protein sequence ID" value="QKE90776.1"/>
    <property type="molecule type" value="Genomic_DNA"/>
</dbReference>
<dbReference type="GO" id="GO:0003993">
    <property type="term" value="F:acid phosphatase activity"/>
    <property type="evidence" value="ECO:0007669"/>
    <property type="project" value="InterPro"/>
</dbReference>
<keyword evidence="1" id="KW-0732">Signal</keyword>
<dbReference type="RefSeq" id="WP_171836343.1">
    <property type="nucleotide sequence ID" value="NZ_CP053708.1"/>
</dbReference>
<evidence type="ECO:0000256" key="1">
    <source>
        <dbReference type="SAM" id="SignalP"/>
    </source>
</evidence>
<dbReference type="CDD" id="cd03397">
    <property type="entry name" value="PAP2_acid_phosphatase"/>
    <property type="match status" value="1"/>
</dbReference>
<organism evidence="3 4">
    <name type="scientific">Lichenicola cladoniae</name>
    <dbReference type="NCBI Taxonomy" id="1484109"/>
    <lineage>
        <taxon>Bacteria</taxon>
        <taxon>Pseudomonadati</taxon>
        <taxon>Pseudomonadota</taxon>
        <taxon>Alphaproteobacteria</taxon>
        <taxon>Acetobacterales</taxon>
        <taxon>Acetobacteraceae</taxon>
        <taxon>Lichenicola</taxon>
    </lineage>
</organism>
<name>A0A6M8HR58_9PROT</name>
<evidence type="ECO:0000313" key="4">
    <source>
        <dbReference type="Proteomes" id="UP000500767"/>
    </source>
</evidence>
<feature type="chain" id="PRO_5026766471" evidence="1">
    <location>
        <begin position="27"/>
        <end position="296"/>
    </location>
</feature>
<proteinExistence type="predicted"/>
<dbReference type="InterPro" id="IPR000326">
    <property type="entry name" value="PAP2/HPO"/>
</dbReference>
<dbReference type="AlphaFoldDB" id="A0A6M8HR58"/>